<sequence>MDASALVHLCTPGTGSELAATLWNRADLVVTSRAAVVEIPAVLRAGHHAGALDDAAYVTALTAWQGLRGGLHLVELTPEVSRRAVQVVENAVTPVRTDDALHVASALTVAHEELLVAAWDEAVAGAARREGLTVVP</sequence>
<accession>A0A1H1PSR6</accession>
<dbReference type="EMBL" id="LT629776">
    <property type="protein sequence ID" value="SDS14133.1"/>
    <property type="molecule type" value="Genomic_DNA"/>
</dbReference>
<organism evidence="6 7">
    <name type="scientific">Paraoerskovia marina</name>
    <dbReference type="NCBI Taxonomy" id="545619"/>
    <lineage>
        <taxon>Bacteria</taxon>
        <taxon>Bacillati</taxon>
        <taxon>Actinomycetota</taxon>
        <taxon>Actinomycetes</taxon>
        <taxon>Micrococcales</taxon>
        <taxon>Cellulomonadaceae</taxon>
        <taxon>Paraoerskovia</taxon>
    </lineage>
</organism>
<evidence type="ECO:0000256" key="1">
    <source>
        <dbReference type="ARBA" id="ARBA00022722"/>
    </source>
</evidence>
<dbReference type="GO" id="GO:0016787">
    <property type="term" value="F:hydrolase activity"/>
    <property type="evidence" value="ECO:0007669"/>
    <property type="project" value="UniProtKB-KW"/>
</dbReference>
<name>A0A1H1PSR6_9CELL</name>
<evidence type="ECO:0000256" key="4">
    <source>
        <dbReference type="ARBA" id="ARBA00022842"/>
    </source>
</evidence>
<proteinExistence type="predicted"/>
<dbReference type="AlphaFoldDB" id="A0A1H1PSR6"/>
<dbReference type="RefSeq" id="WP_083372906.1">
    <property type="nucleotide sequence ID" value="NZ_LT629776.1"/>
</dbReference>
<gene>
    <name evidence="6" type="ORF">SAMN04489860_0892</name>
</gene>
<evidence type="ECO:0000256" key="2">
    <source>
        <dbReference type="ARBA" id="ARBA00022723"/>
    </source>
</evidence>
<keyword evidence="3" id="KW-0378">Hydrolase</keyword>
<keyword evidence="7" id="KW-1185">Reference proteome</keyword>
<dbReference type="CDD" id="cd09874">
    <property type="entry name" value="PIN_MT3492-like"/>
    <property type="match status" value="1"/>
</dbReference>
<evidence type="ECO:0000313" key="7">
    <source>
        <dbReference type="Proteomes" id="UP000185663"/>
    </source>
</evidence>
<reference evidence="6 7" key="1">
    <citation type="submission" date="2016-10" db="EMBL/GenBank/DDBJ databases">
        <authorList>
            <person name="de Groot N.N."/>
        </authorList>
    </citation>
    <scope>NUCLEOTIDE SEQUENCE [LARGE SCALE GENOMIC DNA]</scope>
    <source>
        <strain evidence="6 7">DSM 22126</strain>
    </source>
</reference>
<keyword evidence="1" id="KW-0540">Nuclease</keyword>
<evidence type="ECO:0000256" key="3">
    <source>
        <dbReference type="ARBA" id="ARBA00022801"/>
    </source>
</evidence>
<keyword evidence="4" id="KW-0460">Magnesium</keyword>
<dbReference type="eggNOG" id="COG1848">
    <property type="taxonomic scope" value="Bacteria"/>
</dbReference>
<evidence type="ECO:0000313" key="6">
    <source>
        <dbReference type="EMBL" id="SDS14133.1"/>
    </source>
</evidence>
<dbReference type="Gene3D" id="3.40.50.1010">
    <property type="entry name" value="5'-nuclease"/>
    <property type="match status" value="1"/>
</dbReference>
<dbReference type="InterPro" id="IPR002716">
    <property type="entry name" value="PIN_dom"/>
</dbReference>
<dbReference type="Pfam" id="PF01850">
    <property type="entry name" value="PIN"/>
    <property type="match status" value="1"/>
</dbReference>
<dbReference type="GO" id="GO:0004518">
    <property type="term" value="F:nuclease activity"/>
    <property type="evidence" value="ECO:0007669"/>
    <property type="project" value="UniProtKB-KW"/>
</dbReference>
<dbReference type="STRING" id="545619.SAMN04489860_0892"/>
<dbReference type="GO" id="GO:0046872">
    <property type="term" value="F:metal ion binding"/>
    <property type="evidence" value="ECO:0007669"/>
    <property type="project" value="UniProtKB-KW"/>
</dbReference>
<evidence type="ECO:0000259" key="5">
    <source>
        <dbReference type="Pfam" id="PF01850"/>
    </source>
</evidence>
<dbReference type="Proteomes" id="UP000185663">
    <property type="component" value="Chromosome I"/>
</dbReference>
<dbReference type="SUPFAM" id="SSF88723">
    <property type="entry name" value="PIN domain-like"/>
    <property type="match status" value="1"/>
</dbReference>
<protein>
    <submittedName>
        <fullName evidence="6">PIN domain-containing protein</fullName>
    </submittedName>
</protein>
<feature type="domain" description="PIN" evidence="5">
    <location>
        <begin position="2"/>
        <end position="108"/>
    </location>
</feature>
<keyword evidence="2" id="KW-0479">Metal-binding</keyword>
<dbReference type="InterPro" id="IPR029060">
    <property type="entry name" value="PIN-like_dom_sf"/>
</dbReference>
<dbReference type="OrthoDB" id="1525146at2"/>